<keyword evidence="12" id="KW-1185">Reference proteome</keyword>
<evidence type="ECO:0000256" key="2">
    <source>
        <dbReference type="ARBA" id="ARBA00007330"/>
    </source>
</evidence>
<evidence type="ECO:0000313" key="11">
    <source>
        <dbReference type="EMBL" id="BBX08624.1"/>
    </source>
</evidence>
<evidence type="ECO:0000313" key="12">
    <source>
        <dbReference type="Proteomes" id="UP000467327"/>
    </source>
</evidence>
<dbReference type="InterPro" id="IPR006076">
    <property type="entry name" value="FAD-dep_OxRdtase"/>
</dbReference>
<dbReference type="RefSeq" id="WP_115320589.1">
    <property type="nucleotide sequence ID" value="NZ_AP022561.1"/>
</dbReference>
<dbReference type="SUPFAM" id="SSF51905">
    <property type="entry name" value="FAD/NAD(P)-binding domain"/>
    <property type="match status" value="1"/>
</dbReference>
<name>A0AAD1HP11_9MYCO</name>
<keyword evidence="4" id="KW-0319">Glycerol metabolism</keyword>
<dbReference type="SUPFAM" id="SSF54373">
    <property type="entry name" value="FAD-linked reductases, C-terminal domain"/>
    <property type="match status" value="1"/>
</dbReference>
<dbReference type="Gene3D" id="1.10.8.870">
    <property type="entry name" value="Alpha-glycerophosphate oxidase, cap domain"/>
    <property type="match status" value="1"/>
</dbReference>
<evidence type="ECO:0000256" key="4">
    <source>
        <dbReference type="ARBA" id="ARBA00022798"/>
    </source>
</evidence>
<comment type="similarity">
    <text evidence="2 7">Belongs to the FAD-dependent glycerol-3-phosphate dehydrogenase family.</text>
</comment>
<keyword evidence="6 7" id="KW-0560">Oxidoreductase</keyword>
<evidence type="ECO:0000256" key="7">
    <source>
        <dbReference type="RuleBase" id="RU361217"/>
    </source>
</evidence>
<organism evidence="11 12">
    <name type="scientific">Mycolicibacterium aichiense</name>
    <dbReference type="NCBI Taxonomy" id="1799"/>
    <lineage>
        <taxon>Bacteria</taxon>
        <taxon>Bacillati</taxon>
        <taxon>Actinomycetota</taxon>
        <taxon>Actinomycetes</taxon>
        <taxon>Mycobacteriales</taxon>
        <taxon>Mycobacteriaceae</taxon>
        <taxon>Mycolicibacterium</taxon>
    </lineage>
</organism>
<keyword evidence="5" id="KW-0274">FAD</keyword>
<dbReference type="GO" id="GO:0004368">
    <property type="term" value="F:glycerol-3-phosphate dehydrogenase (quinone) activity"/>
    <property type="evidence" value="ECO:0007669"/>
    <property type="project" value="UniProtKB-EC"/>
</dbReference>
<dbReference type="Pfam" id="PF16901">
    <property type="entry name" value="DAO_C"/>
    <property type="match status" value="1"/>
</dbReference>
<dbReference type="PANTHER" id="PTHR11985:SF35">
    <property type="entry name" value="ANAEROBIC GLYCEROL-3-PHOSPHATE DEHYDROGENASE SUBUNIT A"/>
    <property type="match status" value="1"/>
</dbReference>
<feature type="domain" description="Alpha-glycerophosphate oxidase C-terminal" evidence="10">
    <location>
        <begin position="417"/>
        <end position="514"/>
    </location>
</feature>
<dbReference type="Pfam" id="PF01266">
    <property type="entry name" value="DAO"/>
    <property type="match status" value="1"/>
</dbReference>
<gene>
    <name evidence="11" type="primary">glpD1</name>
    <name evidence="11" type="ORF">MAIC_34270</name>
</gene>
<dbReference type="Gene3D" id="3.30.9.10">
    <property type="entry name" value="D-Amino Acid Oxidase, subunit A, domain 2"/>
    <property type="match status" value="1"/>
</dbReference>
<reference evidence="11 12" key="1">
    <citation type="journal article" date="2019" name="Emerg. Microbes Infect.">
        <title>Comprehensive subspecies identification of 175 nontuberculous mycobacteria species based on 7547 genomic profiles.</title>
        <authorList>
            <person name="Matsumoto Y."/>
            <person name="Kinjo T."/>
            <person name="Motooka D."/>
            <person name="Nabeya D."/>
            <person name="Jung N."/>
            <person name="Uechi K."/>
            <person name="Horii T."/>
            <person name="Iida T."/>
            <person name="Fujita J."/>
            <person name="Nakamura S."/>
        </authorList>
    </citation>
    <scope>NUCLEOTIDE SEQUENCE [LARGE SCALE GENOMIC DNA]</scope>
    <source>
        <strain evidence="11 12">JCM 6376</strain>
    </source>
</reference>
<feature type="domain" description="FAD dependent oxidoreductase" evidence="9">
    <location>
        <begin position="26"/>
        <end position="357"/>
    </location>
</feature>
<dbReference type="EMBL" id="AP022561">
    <property type="protein sequence ID" value="BBX08624.1"/>
    <property type="molecule type" value="Genomic_DNA"/>
</dbReference>
<dbReference type="AlphaFoldDB" id="A0AAD1HP11"/>
<evidence type="ECO:0000256" key="3">
    <source>
        <dbReference type="ARBA" id="ARBA00022630"/>
    </source>
</evidence>
<feature type="region of interest" description="Disordered" evidence="8">
    <location>
        <begin position="353"/>
        <end position="372"/>
    </location>
</feature>
<proteinExistence type="inferred from homology"/>
<dbReference type="PROSITE" id="PS00977">
    <property type="entry name" value="FAD_G3PDH_1"/>
    <property type="match status" value="1"/>
</dbReference>
<evidence type="ECO:0000259" key="9">
    <source>
        <dbReference type="Pfam" id="PF01266"/>
    </source>
</evidence>
<evidence type="ECO:0000256" key="1">
    <source>
        <dbReference type="ARBA" id="ARBA00001974"/>
    </source>
</evidence>
<keyword evidence="3 7" id="KW-0285">Flavoprotein</keyword>
<comment type="cofactor">
    <cofactor evidence="1 7">
        <name>FAD</name>
        <dbReference type="ChEBI" id="CHEBI:57692"/>
    </cofactor>
</comment>
<dbReference type="KEGG" id="maic:MAIC_34270"/>
<dbReference type="PROSITE" id="PS00978">
    <property type="entry name" value="FAD_G3PDH_2"/>
    <property type="match status" value="1"/>
</dbReference>
<accession>A0AAD1HP11</accession>
<dbReference type="PRINTS" id="PR01001">
    <property type="entry name" value="FADG3PDH"/>
</dbReference>
<comment type="catalytic activity">
    <reaction evidence="7">
        <text>a quinone + sn-glycerol 3-phosphate = dihydroxyacetone phosphate + a quinol</text>
        <dbReference type="Rhea" id="RHEA:18977"/>
        <dbReference type="ChEBI" id="CHEBI:24646"/>
        <dbReference type="ChEBI" id="CHEBI:57597"/>
        <dbReference type="ChEBI" id="CHEBI:57642"/>
        <dbReference type="ChEBI" id="CHEBI:132124"/>
        <dbReference type="EC" id="1.1.5.3"/>
    </reaction>
</comment>
<dbReference type="InterPro" id="IPR000447">
    <property type="entry name" value="G3P_DH_FAD-dep"/>
</dbReference>
<dbReference type="Gene3D" id="3.50.50.60">
    <property type="entry name" value="FAD/NAD(P)-binding domain"/>
    <property type="match status" value="1"/>
</dbReference>
<feature type="compositionally biased region" description="Basic and acidic residues" evidence="8">
    <location>
        <begin position="353"/>
        <end position="362"/>
    </location>
</feature>
<sequence>MSDLTALNATRRRADLTELGDGAHVDVVVIGGGITGTGIALDAASRGLSVLLVEKHDLAFGTSRWSSKLVHGGLRYLATGNVGIARRSAIERGILMTRNAPHLVSAMPQLVPLLPSMGRGQRALIRTGFVAGDALRILAGTKSSTLPRSRRVGVPQALDMVPTIRREGLDGGLLAYDGQLIDDARLVVAVARTAAQNGARILTRVSAATASGTSVRLVDELTGESLDVKARAVINATGVWAGEVDTAIKLRPSRGTHLVFDAASFGNPTAALTIPIPGEINRFVFAMPEQLGRVYLGLTDEDAPGPIPDVPEPTPGEIRFLLDTVNTALGTALTAADVKGAYAGLRPLIETADRRAGAKRPGESPSRTSDLSRDHAVIESSNGVFSVVGGKLTEYRHMAEDVLDRALAARAMTAQPCRTRNLPLVGAAANPVATLRTTSDLPGSLVARYGAESPNVIASARCNRPTAQVADGIDVTRAEFEFAVTHEGALSVDDILDRRTRIGLVEADRNRALAAAQEFLATAN</sequence>
<dbReference type="GO" id="GO:0006071">
    <property type="term" value="P:glycerol metabolic process"/>
    <property type="evidence" value="ECO:0007669"/>
    <property type="project" value="UniProtKB-KW"/>
</dbReference>
<dbReference type="Proteomes" id="UP000467327">
    <property type="component" value="Chromosome"/>
</dbReference>
<dbReference type="InterPro" id="IPR036188">
    <property type="entry name" value="FAD/NAD-bd_sf"/>
</dbReference>
<evidence type="ECO:0000256" key="5">
    <source>
        <dbReference type="ARBA" id="ARBA00022827"/>
    </source>
</evidence>
<evidence type="ECO:0000256" key="8">
    <source>
        <dbReference type="SAM" id="MobiDB-lite"/>
    </source>
</evidence>
<evidence type="ECO:0000256" key="6">
    <source>
        <dbReference type="ARBA" id="ARBA00023002"/>
    </source>
</evidence>
<dbReference type="GO" id="GO:0046168">
    <property type="term" value="P:glycerol-3-phosphate catabolic process"/>
    <property type="evidence" value="ECO:0007669"/>
    <property type="project" value="TreeGrafter"/>
</dbReference>
<dbReference type="GO" id="GO:0009331">
    <property type="term" value="C:glycerol-3-phosphate dehydrogenase (FAD) complex"/>
    <property type="evidence" value="ECO:0007669"/>
    <property type="project" value="UniProtKB-UniRule"/>
</dbReference>
<dbReference type="EC" id="1.1.5.3" evidence="7"/>
<dbReference type="PANTHER" id="PTHR11985">
    <property type="entry name" value="GLYCEROL-3-PHOSPHATE DEHYDROGENASE"/>
    <property type="match status" value="1"/>
</dbReference>
<protein>
    <recommendedName>
        <fullName evidence="7">Glycerol-3-phosphate dehydrogenase</fullName>
        <ecNumber evidence="7">1.1.5.3</ecNumber>
    </recommendedName>
</protein>
<dbReference type="InterPro" id="IPR031656">
    <property type="entry name" value="DAO_C"/>
</dbReference>
<dbReference type="InterPro" id="IPR038299">
    <property type="entry name" value="DAO_C_sf"/>
</dbReference>
<evidence type="ECO:0000259" key="10">
    <source>
        <dbReference type="Pfam" id="PF16901"/>
    </source>
</evidence>